<evidence type="ECO:0000256" key="1">
    <source>
        <dbReference type="ARBA" id="ARBA00022729"/>
    </source>
</evidence>
<organism evidence="2 3">
    <name type="scientific">Shewanella electrica</name>
    <dbReference type="NCBI Taxonomy" id="515560"/>
    <lineage>
        <taxon>Bacteria</taxon>
        <taxon>Pseudomonadati</taxon>
        <taxon>Pseudomonadota</taxon>
        <taxon>Gammaproteobacteria</taxon>
        <taxon>Alteromonadales</taxon>
        <taxon>Shewanellaceae</taxon>
        <taxon>Shewanella</taxon>
    </lineage>
</organism>
<dbReference type="InterPro" id="IPR013517">
    <property type="entry name" value="FG-GAP"/>
</dbReference>
<protein>
    <submittedName>
        <fullName evidence="2">VCBS repeat-containing protein</fullName>
    </submittedName>
</protein>
<dbReference type="EMBL" id="JAKOGG010000462">
    <property type="protein sequence ID" value="MCS4558945.1"/>
    <property type="molecule type" value="Genomic_DNA"/>
</dbReference>
<feature type="non-terminal residue" evidence="2">
    <location>
        <position position="1"/>
    </location>
</feature>
<feature type="non-terminal residue" evidence="2">
    <location>
        <position position="85"/>
    </location>
</feature>
<dbReference type="Proteomes" id="UP001201549">
    <property type="component" value="Unassembled WGS sequence"/>
</dbReference>
<evidence type="ECO:0000313" key="2">
    <source>
        <dbReference type="EMBL" id="MCS4558945.1"/>
    </source>
</evidence>
<reference evidence="3" key="1">
    <citation type="submission" date="2023-07" db="EMBL/GenBank/DDBJ databases">
        <title>Shewanella mangrovi sp. nov., an acetaldehyde- degrading bacterium isolated from mangrove sediment.</title>
        <authorList>
            <person name="Liu Y."/>
        </authorList>
    </citation>
    <scope>NUCLEOTIDE SEQUENCE [LARGE SCALE GENOMIC DNA]</scope>
    <source>
        <strain evidence="3">C32</strain>
    </source>
</reference>
<dbReference type="RefSeq" id="WP_238898740.1">
    <property type="nucleotide sequence ID" value="NZ_JAKOGG010000462.1"/>
</dbReference>
<comment type="caution">
    <text evidence="2">The sequence shown here is derived from an EMBL/GenBank/DDBJ whole genome shotgun (WGS) entry which is preliminary data.</text>
</comment>
<dbReference type="PANTHER" id="PTHR44103:SF1">
    <property type="entry name" value="PROPROTEIN CONVERTASE P"/>
    <property type="match status" value="1"/>
</dbReference>
<evidence type="ECO:0000313" key="3">
    <source>
        <dbReference type="Proteomes" id="UP001201549"/>
    </source>
</evidence>
<name>A0ABT2FTG9_9GAMM</name>
<proteinExistence type="predicted"/>
<dbReference type="SUPFAM" id="SSF69318">
    <property type="entry name" value="Integrin alpha N-terminal domain"/>
    <property type="match status" value="1"/>
</dbReference>
<accession>A0ABT2FTG9</accession>
<dbReference type="Pfam" id="PF13517">
    <property type="entry name" value="FG-GAP_3"/>
    <property type="match status" value="1"/>
</dbReference>
<gene>
    <name evidence="2" type="ORF">L9G74_21230</name>
</gene>
<dbReference type="PANTHER" id="PTHR44103">
    <property type="entry name" value="PROPROTEIN CONVERTASE P"/>
    <property type="match status" value="1"/>
</dbReference>
<keyword evidence="1" id="KW-0732">Signal</keyword>
<sequence>ADFAVSVFATDIDGDGDTDVLSASFDDNKIAWYENDGGSPPCFTEHVISTTGSGAWSVFATDMNGDGNTDVLSASFDDNKIAWYE</sequence>
<keyword evidence="3" id="KW-1185">Reference proteome</keyword>
<dbReference type="InterPro" id="IPR028994">
    <property type="entry name" value="Integrin_alpha_N"/>
</dbReference>